<dbReference type="STRING" id="454136.NIES2119_30025"/>
<evidence type="ECO:0000256" key="7">
    <source>
        <dbReference type="ARBA" id="ARBA00022932"/>
    </source>
</evidence>
<dbReference type="CDD" id="cd00140">
    <property type="entry name" value="beta_clamp"/>
    <property type="match status" value="1"/>
</dbReference>
<name>A0A1U7I448_9CYAN</name>
<feature type="compositionally biased region" description="Acidic residues" evidence="9">
    <location>
        <begin position="422"/>
        <end position="433"/>
    </location>
</feature>
<feature type="domain" description="DNA polymerase III beta sliding clamp central" evidence="11">
    <location>
        <begin position="134"/>
        <end position="190"/>
    </location>
</feature>
<keyword evidence="8" id="KW-0238">DNA-binding</keyword>
<evidence type="ECO:0000313" key="13">
    <source>
        <dbReference type="EMBL" id="OKH30913.1"/>
    </source>
</evidence>
<dbReference type="GO" id="GO:0008408">
    <property type="term" value="F:3'-5' exonuclease activity"/>
    <property type="evidence" value="ECO:0007669"/>
    <property type="project" value="InterPro"/>
</dbReference>
<evidence type="ECO:0000259" key="10">
    <source>
        <dbReference type="Pfam" id="PF00712"/>
    </source>
</evidence>
<evidence type="ECO:0000256" key="9">
    <source>
        <dbReference type="SAM" id="MobiDB-lite"/>
    </source>
</evidence>
<evidence type="ECO:0000256" key="4">
    <source>
        <dbReference type="ARBA" id="ARBA00022679"/>
    </source>
</evidence>
<dbReference type="InterPro" id="IPR046938">
    <property type="entry name" value="DNA_clamp_sf"/>
</dbReference>
<dbReference type="InterPro" id="IPR001001">
    <property type="entry name" value="DNA_polIII_beta"/>
</dbReference>
<keyword evidence="5" id="KW-0548">Nucleotidyltransferase</keyword>
<keyword evidence="4" id="KW-0808">Transferase</keyword>
<dbReference type="InterPro" id="IPR022637">
    <property type="entry name" value="DNA_polIII_beta_cen"/>
</dbReference>
<feature type="region of interest" description="Disordered" evidence="9">
    <location>
        <begin position="399"/>
        <end position="446"/>
    </location>
</feature>
<reference evidence="13 14" key="1">
    <citation type="submission" date="2016-11" db="EMBL/GenBank/DDBJ databases">
        <title>Draft Genome Sequences of Nine Cyanobacterial Strains from Diverse Habitats.</title>
        <authorList>
            <person name="Zhu T."/>
            <person name="Hou S."/>
            <person name="Lu X."/>
            <person name="Hess W.R."/>
        </authorList>
    </citation>
    <scope>NUCLEOTIDE SEQUENCE [LARGE SCALE GENOMIC DNA]</scope>
    <source>
        <strain evidence="13 14">IAM M-71</strain>
    </source>
</reference>
<evidence type="ECO:0000256" key="8">
    <source>
        <dbReference type="ARBA" id="ARBA00023125"/>
    </source>
</evidence>
<accession>A0A1U7I448</accession>
<comment type="subcellular location">
    <subcellularLocation>
        <location evidence="1">Cytoplasm</location>
    </subcellularLocation>
</comment>
<dbReference type="Pfam" id="PF00712">
    <property type="entry name" value="DNA_pol3_beta"/>
    <property type="match status" value="1"/>
</dbReference>
<evidence type="ECO:0000256" key="6">
    <source>
        <dbReference type="ARBA" id="ARBA00022705"/>
    </source>
</evidence>
<dbReference type="PANTHER" id="PTHR30478:SF0">
    <property type="entry name" value="BETA SLIDING CLAMP"/>
    <property type="match status" value="1"/>
</dbReference>
<evidence type="ECO:0000259" key="12">
    <source>
        <dbReference type="Pfam" id="PF02768"/>
    </source>
</evidence>
<dbReference type="GO" id="GO:0003677">
    <property type="term" value="F:DNA binding"/>
    <property type="evidence" value="ECO:0007669"/>
    <property type="project" value="UniProtKB-KW"/>
</dbReference>
<dbReference type="GO" id="GO:0009360">
    <property type="term" value="C:DNA polymerase III complex"/>
    <property type="evidence" value="ECO:0007669"/>
    <property type="project" value="InterPro"/>
</dbReference>
<dbReference type="SUPFAM" id="SSF55979">
    <property type="entry name" value="DNA clamp"/>
    <property type="match status" value="3"/>
</dbReference>
<dbReference type="SMART" id="SM00480">
    <property type="entry name" value="POL3Bc"/>
    <property type="match status" value="1"/>
</dbReference>
<dbReference type="Gene3D" id="3.70.10.10">
    <property type="match status" value="1"/>
</dbReference>
<keyword evidence="7" id="KW-0239">DNA-directed DNA polymerase</keyword>
<gene>
    <name evidence="13" type="ORF">NIES2119_30025</name>
</gene>
<feature type="compositionally biased region" description="Basic and acidic residues" evidence="9">
    <location>
        <begin position="185"/>
        <end position="201"/>
    </location>
</feature>
<proteinExistence type="inferred from homology"/>
<dbReference type="PANTHER" id="PTHR30478">
    <property type="entry name" value="DNA POLYMERASE III SUBUNIT BETA"/>
    <property type="match status" value="1"/>
</dbReference>
<dbReference type="RefSeq" id="WP_073597161.1">
    <property type="nucleotide sequence ID" value="NZ_MRCE01000057.1"/>
</dbReference>
<dbReference type="GO" id="GO:0005737">
    <property type="term" value="C:cytoplasm"/>
    <property type="evidence" value="ECO:0007669"/>
    <property type="project" value="UniProtKB-SubCell"/>
</dbReference>
<dbReference type="EMBL" id="MRCE01000057">
    <property type="protein sequence ID" value="OKH30913.1"/>
    <property type="molecule type" value="Genomic_DNA"/>
</dbReference>
<evidence type="ECO:0000256" key="3">
    <source>
        <dbReference type="ARBA" id="ARBA00022490"/>
    </source>
</evidence>
<protein>
    <submittedName>
        <fullName evidence="13">DNA polymerase III subunit beta</fullName>
    </submittedName>
</protein>
<dbReference type="NCBIfam" id="TIGR00663">
    <property type="entry name" value="dnan"/>
    <property type="match status" value="1"/>
</dbReference>
<keyword evidence="6" id="KW-0235">DNA replication</keyword>
<dbReference type="Gene3D" id="3.10.150.10">
    <property type="entry name" value="DNA Polymerase III, subunit A, domain 2"/>
    <property type="match status" value="1"/>
</dbReference>
<feature type="domain" description="DNA polymerase III beta sliding clamp N-terminal" evidence="10">
    <location>
        <begin position="1"/>
        <end position="121"/>
    </location>
</feature>
<dbReference type="OrthoDB" id="8421503at2"/>
<dbReference type="AlphaFoldDB" id="A0A1U7I448"/>
<comment type="caution">
    <text evidence="13">The sequence shown here is derived from an EMBL/GenBank/DDBJ whole genome shotgun (WGS) entry which is preliminary data.</text>
</comment>
<organism evidence="13 14">
    <name type="scientific">[Phormidium ambiguum] IAM M-71</name>
    <dbReference type="NCBI Taxonomy" id="454136"/>
    <lineage>
        <taxon>Bacteria</taxon>
        <taxon>Bacillati</taxon>
        <taxon>Cyanobacteriota</taxon>
        <taxon>Cyanophyceae</taxon>
        <taxon>Oscillatoriophycideae</taxon>
        <taxon>Aerosakkonematales</taxon>
        <taxon>Aerosakkonemataceae</taxon>
        <taxon>Floridanema</taxon>
    </lineage>
</organism>
<feature type="compositionally biased region" description="Basic and acidic residues" evidence="9">
    <location>
        <begin position="435"/>
        <end position="445"/>
    </location>
</feature>
<evidence type="ECO:0000259" key="11">
    <source>
        <dbReference type="Pfam" id="PF02767"/>
    </source>
</evidence>
<evidence type="ECO:0000256" key="2">
    <source>
        <dbReference type="ARBA" id="ARBA00010752"/>
    </source>
</evidence>
<keyword evidence="3" id="KW-0963">Cytoplasm</keyword>
<sequence length="473" mass="50965">MKFSCTAKQFDAALDTVMGAIPSKPNHPILANVLLKASNKKLEIGAFDLSLGITAHLEVSVEIEGSFTIPAKHLSNIISTLPKEEELSFTIQSDKQEATLTCSGKRYNFRGMAASDFPQLPTIEPSTGSSAILTASVLARGLKTTLFATASDETKLILTGVRLTVSAQRVEFAATNSKSLAVVKDSLHSHGEQPESSNEKKPKSKRKFSTSSSTSLAITVPKTALKELQKLLGNPTETKDDFPIQLLCNDSQIIFSGANFTLVCRALAGSYPDYQQLIPSSWSREVSVSSQQILAAVTRLATFDKHKIIRLVLNPSEQVLSLYVEGKDIGSGAESLPALIKSDDFQIGFDADVLIPAIKAIPSSELCFSFNESHHPATINLPDSTLSSATVLVMPVELGGESPKHQPSRRKLSSQTASTTIEESETIEDESLSDEASKASVREIEPTEIEEIETESISTDVDEANLELAALPM</sequence>
<feature type="domain" description="DNA polymerase III beta sliding clamp C-terminal" evidence="12">
    <location>
        <begin position="276"/>
        <end position="395"/>
    </location>
</feature>
<dbReference type="InterPro" id="IPR022634">
    <property type="entry name" value="DNA_polIII_beta_N"/>
</dbReference>
<dbReference type="InterPro" id="IPR022635">
    <property type="entry name" value="DNA_polIII_beta_C"/>
</dbReference>
<dbReference type="Proteomes" id="UP000185860">
    <property type="component" value="Unassembled WGS sequence"/>
</dbReference>
<evidence type="ECO:0000313" key="14">
    <source>
        <dbReference type="Proteomes" id="UP000185860"/>
    </source>
</evidence>
<evidence type="ECO:0000256" key="1">
    <source>
        <dbReference type="ARBA" id="ARBA00004496"/>
    </source>
</evidence>
<dbReference type="Pfam" id="PF02767">
    <property type="entry name" value="DNA_pol3_beta_2"/>
    <property type="match status" value="1"/>
</dbReference>
<feature type="region of interest" description="Disordered" evidence="9">
    <location>
        <begin position="185"/>
        <end position="214"/>
    </location>
</feature>
<dbReference type="Pfam" id="PF02768">
    <property type="entry name" value="DNA_pol3_beta_3"/>
    <property type="match status" value="1"/>
</dbReference>
<comment type="similarity">
    <text evidence="2">Belongs to the beta sliding clamp family.</text>
</comment>
<dbReference type="GO" id="GO:0006271">
    <property type="term" value="P:DNA strand elongation involved in DNA replication"/>
    <property type="evidence" value="ECO:0007669"/>
    <property type="project" value="TreeGrafter"/>
</dbReference>
<dbReference type="GO" id="GO:0003887">
    <property type="term" value="F:DNA-directed DNA polymerase activity"/>
    <property type="evidence" value="ECO:0007669"/>
    <property type="project" value="UniProtKB-KW"/>
</dbReference>
<evidence type="ECO:0000256" key="5">
    <source>
        <dbReference type="ARBA" id="ARBA00022695"/>
    </source>
</evidence>